<proteinExistence type="predicted"/>
<accession>A0ABZ1CVJ4</accession>
<sequence length="301" mass="34552">MTRKSKRNRSPSLPLVKTKPNPDSGTFLTPQPPLKKARISNDSKLSSSARKKAITHEEPQSEKEDPDDEDASFSSSSSIDGESPNTIVERKSQSGFRAKRPQIAESMLSMLAQATNTDIDQIREFFNAPSRGHPLRNDIDIQDDDPKTDKSNREDMVSRIERTWEGVVEDWEEVNQEEDNHGELEIKAEQLKIWGDRQEALAMFTGDHWDKTIAFVGHRKVKMQEILKKIHDIDGNRRKLLDKAKEDFEEALKRQSDELEGFKQELKKGREKYRAKLLKATDKDRINKEVNMTVAKLLAQN</sequence>
<reference evidence="3 4" key="1">
    <citation type="submission" date="2024-01" db="EMBL/GenBank/DDBJ databases">
        <title>Comparative genomics of Cryptococcus and Kwoniella reveals pathogenesis evolution and contrasting modes of karyotype evolution via chromosome fusion or intercentromeric recombination.</title>
        <authorList>
            <person name="Coelho M.A."/>
            <person name="David-Palma M."/>
            <person name="Shea T."/>
            <person name="Bowers K."/>
            <person name="McGinley-Smith S."/>
            <person name="Mohammad A.W."/>
            <person name="Gnirke A."/>
            <person name="Yurkov A.M."/>
            <person name="Nowrousian M."/>
            <person name="Sun S."/>
            <person name="Cuomo C.A."/>
            <person name="Heitman J."/>
        </authorList>
    </citation>
    <scope>NUCLEOTIDE SEQUENCE [LARGE SCALE GENOMIC DNA]</scope>
    <source>
        <strain evidence="3">CBS 11374</strain>
    </source>
</reference>
<feature type="coiled-coil region" evidence="1">
    <location>
        <begin position="238"/>
        <end position="283"/>
    </location>
</feature>
<evidence type="ECO:0000313" key="3">
    <source>
        <dbReference type="EMBL" id="WRT65786.1"/>
    </source>
</evidence>
<dbReference type="Proteomes" id="UP001329825">
    <property type="component" value="Chromosome 3"/>
</dbReference>
<feature type="region of interest" description="Disordered" evidence="2">
    <location>
        <begin position="1"/>
        <end position="100"/>
    </location>
</feature>
<gene>
    <name evidence="3" type="ORF">IL334_002735</name>
</gene>
<keyword evidence="4" id="KW-1185">Reference proteome</keyword>
<protein>
    <submittedName>
        <fullName evidence="3">Uncharacterized protein</fullName>
    </submittedName>
</protein>
<dbReference type="EMBL" id="CP141883">
    <property type="protein sequence ID" value="WRT65786.1"/>
    <property type="molecule type" value="Genomic_DNA"/>
</dbReference>
<evidence type="ECO:0000256" key="1">
    <source>
        <dbReference type="SAM" id="Coils"/>
    </source>
</evidence>
<dbReference type="GeneID" id="87954866"/>
<evidence type="ECO:0000313" key="4">
    <source>
        <dbReference type="Proteomes" id="UP001329825"/>
    </source>
</evidence>
<feature type="compositionally biased region" description="Low complexity" evidence="2">
    <location>
        <begin position="72"/>
        <end position="83"/>
    </location>
</feature>
<organism evidence="3 4">
    <name type="scientific">Kwoniella shivajii</name>
    <dbReference type="NCBI Taxonomy" id="564305"/>
    <lineage>
        <taxon>Eukaryota</taxon>
        <taxon>Fungi</taxon>
        <taxon>Dikarya</taxon>
        <taxon>Basidiomycota</taxon>
        <taxon>Agaricomycotina</taxon>
        <taxon>Tremellomycetes</taxon>
        <taxon>Tremellales</taxon>
        <taxon>Cryptococcaceae</taxon>
        <taxon>Kwoniella</taxon>
    </lineage>
</organism>
<feature type="region of interest" description="Disordered" evidence="2">
    <location>
        <begin position="127"/>
        <end position="154"/>
    </location>
</feature>
<dbReference type="RefSeq" id="XP_062790526.1">
    <property type="nucleotide sequence ID" value="XM_062934475.1"/>
</dbReference>
<keyword evidence="1" id="KW-0175">Coiled coil</keyword>
<evidence type="ECO:0000256" key="2">
    <source>
        <dbReference type="SAM" id="MobiDB-lite"/>
    </source>
</evidence>
<name>A0ABZ1CVJ4_9TREE</name>
<feature type="compositionally biased region" description="Basic and acidic residues" evidence="2">
    <location>
        <begin position="135"/>
        <end position="154"/>
    </location>
</feature>
<feature type="compositionally biased region" description="Basic and acidic residues" evidence="2">
    <location>
        <begin position="54"/>
        <end position="63"/>
    </location>
</feature>